<keyword evidence="2" id="KW-0813">Transport</keyword>
<keyword evidence="3" id="KW-0406">Ion transport</keyword>
<dbReference type="InterPro" id="IPR035067">
    <property type="entry name" value="V-type_ATPase_csu/dsu"/>
</dbReference>
<accession>A0A7C4I2V1</accession>
<comment type="caution">
    <text evidence="5">The sequence shown here is derived from an EMBL/GenBank/DDBJ whole genome shotgun (WGS) entry which is preliminary data.</text>
</comment>
<evidence type="ECO:0000256" key="3">
    <source>
        <dbReference type="ARBA" id="ARBA00023065"/>
    </source>
</evidence>
<dbReference type="InterPro" id="IPR002843">
    <property type="entry name" value="ATPase_V0-cplx_csu/dsu"/>
</dbReference>
<dbReference type="PANTHER" id="PTHR38682:SF1">
    <property type="entry name" value="V-TYPE ATP SYNTHASE SUBUNIT C"/>
    <property type="match status" value="1"/>
</dbReference>
<proteinExistence type="inferred from homology"/>
<dbReference type="InterPro" id="IPR050873">
    <property type="entry name" value="V-ATPase_V0D/AC39_subunit"/>
</dbReference>
<dbReference type="InterPro" id="IPR044911">
    <property type="entry name" value="V-type_ATPase_csu/dsu_dom_3"/>
</dbReference>
<dbReference type="Gene3D" id="1.10.132.50">
    <property type="entry name" value="ATP synthase (C/AC39) subunit, domain 3"/>
    <property type="match status" value="1"/>
</dbReference>
<dbReference type="GO" id="GO:0046961">
    <property type="term" value="F:proton-transporting ATPase activity, rotational mechanism"/>
    <property type="evidence" value="ECO:0007669"/>
    <property type="project" value="InterPro"/>
</dbReference>
<dbReference type="EMBL" id="DTCM01000044">
    <property type="protein sequence ID" value="HGL40736.1"/>
    <property type="molecule type" value="Genomic_DNA"/>
</dbReference>
<reference evidence="5" key="1">
    <citation type="journal article" date="2020" name="mSystems">
        <title>Genome- and Community-Level Interaction Insights into Carbon Utilization and Element Cycling Functions of Hydrothermarchaeota in Hydrothermal Sediment.</title>
        <authorList>
            <person name="Zhou Z."/>
            <person name="Liu Y."/>
            <person name="Xu W."/>
            <person name="Pan J."/>
            <person name="Luo Z.H."/>
            <person name="Li M."/>
        </authorList>
    </citation>
    <scope>NUCLEOTIDE SEQUENCE [LARGE SCALE GENOMIC DNA]</scope>
    <source>
        <strain evidence="5">SpSt-613</strain>
        <strain evidence="4">SpSt-669</strain>
    </source>
</reference>
<dbReference type="EMBL" id="DTAD01000023">
    <property type="protein sequence ID" value="HGN89893.1"/>
    <property type="molecule type" value="Genomic_DNA"/>
</dbReference>
<evidence type="ECO:0000256" key="1">
    <source>
        <dbReference type="ARBA" id="ARBA00006709"/>
    </source>
</evidence>
<dbReference type="SUPFAM" id="SSF103486">
    <property type="entry name" value="V-type ATP synthase subunit C"/>
    <property type="match status" value="1"/>
</dbReference>
<sequence length="351" mass="39995">MVTLRGDPVYAVTKVYALKSLLLPATGLEDLAYSKNLSDFVDRLRATTYGPFLATLQKPYTALEVEKALTRGLVNIHHKLVQTANRPNMLKALFTRYVYFNIKTILKSRALGLAHDEILKRIDLYPEELLGVRDTALRALTAKDLGEFLKEFLATPYHSIVQKAVEIWNNRRDFSAVDAVIDKGYIEQLYKAYRKTPRDEKKLLQHAMVLEIDLRALAIAIRGRLWGLVPSNLKEFLPEETVEVPRQLLDILVESDDVKKVLSQLPENPVFSRIRAEQDVAQVVSAIEETVKSYRVKWASQSFYKTPFKQLNLIAFIYLKEAEVRNLSTIAKYIEEGVSDVSVIKSSLLLV</sequence>
<evidence type="ECO:0000313" key="4">
    <source>
        <dbReference type="EMBL" id="HGL40736.1"/>
    </source>
</evidence>
<name>A0A7C4I2V1_CALS0</name>
<dbReference type="Pfam" id="PF01992">
    <property type="entry name" value="vATP-synt_AC39"/>
    <property type="match status" value="1"/>
</dbReference>
<dbReference type="Gene3D" id="1.20.1690.10">
    <property type="entry name" value="V-type ATP synthase subunit C domain"/>
    <property type="match status" value="2"/>
</dbReference>
<evidence type="ECO:0000313" key="5">
    <source>
        <dbReference type="EMBL" id="HGN89893.1"/>
    </source>
</evidence>
<protein>
    <submittedName>
        <fullName evidence="5">Uncharacterized protein</fullName>
    </submittedName>
</protein>
<evidence type="ECO:0000256" key="2">
    <source>
        <dbReference type="ARBA" id="ARBA00022448"/>
    </source>
</evidence>
<dbReference type="InterPro" id="IPR036079">
    <property type="entry name" value="ATPase_csu/dsu_sf"/>
</dbReference>
<dbReference type="PANTHER" id="PTHR38682">
    <property type="entry name" value="V-TYPE ATP SYNTHASE SUBUNIT C"/>
    <property type="match status" value="1"/>
</dbReference>
<organism evidence="5">
    <name type="scientific">Caldiarchaeum subterraneum</name>
    <dbReference type="NCBI Taxonomy" id="311458"/>
    <lineage>
        <taxon>Archaea</taxon>
        <taxon>Nitrososphaerota</taxon>
        <taxon>Candidatus Caldarchaeales</taxon>
        <taxon>Candidatus Caldarchaeaceae</taxon>
        <taxon>Candidatus Caldarchaeum</taxon>
    </lineage>
</organism>
<comment type="similarity">
    <text evidence="1">Belongs to the V-ATPase V0D/AC39 subunit family.</text>
</comment>
<gene>
    <name evidence="5" type="ORF">ENT82_02030</name>
    <name evidence="4" type="ORF">ENU43_03625</name>
</gene>
<dbReference type="AlphaFoldDB" id="A0A7C4I2V1"/>